<feature type="domain" description="ABC-type glycine betaine transport system substrate-binding" evidence="3">
    <location>
        <begin position="99"/>
        <end position="364"/>
    </location>
</feature>
<keyword evidence="2" id="KW-1133">Transmembrane helix</keyword>
<name>R4Z3M9_9ACTN</name>
<evidence type="ECO:0000313" key="4">
    <source>
        <dbReference type="EMBL" id="CCM65293.1"/>
    </source>
</evidence>
<dbReference type="Pfam" id="PF04069">
    <property type="entry name" value="OpuAC"/>
    <property type="match status" value="1"/>
</dbReference>
<evidence type="ECO:0000256" key="2">
    <source>
        <dbReference type="SAM" id="Phobius"/>
    </source>
</evidence>
<dbReference type="Gene3D" id="3.40.190.120">
    <property type="entry name" value="Osmoprotection protein (prox), domain 2"/>
    <property type="match status" value="1"/>
</dbReference>
<evidence type="ECO:0000259" key="3">
    <source>
        <dbReference type="Pfam" id="PF04069"/>
    </source>
</evidence>
<dbReference type="RefSeq" id="WP_012229931.1">
    <property type="nucleotide sequence ID" value="NZ_HG422565.1"/>
</dbReference>
<dbReference type="STRING" id="1229780.BN381_680002"/>
<comment type="caution">
    <text evidence="4">The sequence shown here is derived from an EMBL/GenBank/DDBJ whole genome shotgun (WGS) entry which is preliminary data.</text>
</comment>
<dbReference type="InterPro" id="IPR007210">
    <property type="entry name" value="ABC_Gly_betaine_transp_sub-bd"/>
</dbReference>
<reference evidence="4 5" key="1">
    <citation type="journal article" date="2013" name="ISME J.">
        <title>Metabolic model for the filamentous 'Candidatus Microthrix parvicella' based on genomic and metagenomic analyses.</title>
        <authorList>
            <person name="Jon McIlroy S."/>
            <person name="Kristiansen R."/>
            <person name="Albertsen M."/>
            <person name="Michael Karst S."/>
            <person name="Rossetti S."/>
            <person name="Lund Nielsen J."/>
            <person name="Tandoi V."/>
            <person name="James Seviour R."/>
            <person name="Nielsen P.H."/>
        </authorList>
    </citation>
    <scope>NUCLEOTIDE SEQUENCE [LARGE SCALE GENOMIC DNA]</scope>
    <source>
        <strain evidence="4 5">RN1</strain>
    </source>
</reference>
<feature type="compositionally biased region" description="Pro residues" evidence="1">
    <location>
        <begin position="7"/>
        <end position="30"/>
    </location>
</feature>
<proteinExistence type="predicted"/>
<evidence type="ECO:0000313" key="5">
    <source>
        <dbReference type="Proteomes" id="UP000018291"/>
    </source>
</evidence>
<evidence type="ECO:0000256" key="1">
    <source>
        <dbReference type="SAM" id="MobiDB-lite"/>
    </source>
</evidence>
<accession>R4Z3M9</accession>
<dbReference type="SUPFAM" id="SSF53850">
    <property type="entry name" value="Periplasmic binding protein-like II"/>
    <property type="match status" value="1"/>
</dbReference>
<keyword evidence="5" id="KW-1185">Reference proteome</keyword>
<feature type="region of interest" description="Disordered" evidence="1">
    <location>
        <begin position="1"/>
        <end position="52"/>
    </location>
</feature>
<organism evidence="4 5">
    <name type="scientific">Candidatus Neomicrothrix parvicella RN1</name>
    <dbReference type="NCBI Taxonomy" id="1229780"/>
    <lineage>
        <taxon>Bacteria</taxon>
        <taxon>Bacillati</taxon>
        <taxon>Actinomycetota</taxon>
        <taxon>Acidimicrobiia</taxon>
        <taxon>Acidimicrobiales</taxon>
        <taxon>Microthrixaceae</taxon>
        <taxon>Candidatus Neomicrothrix</taxon>
    </lineage>
</organism>
<dbReference type="HOGENOM" id="CLU_749425_0_0_11"/>
<dbReference type="OrthoDB" id="9781705at2"/>
<dbReference type="AlphaFoldDB" id="R4Z3M9"/>
<dbReference type="GO" id="GO:0022857">
    <property type="term" value="F:transmembrane transporter activity"/>
    <property type="evidence" value="ECO:0007669"/>
    <property type="project" value="InterPro"/>
</dbReference>
<dbReference type="GO" id="GO:0043190">
    <property type="term" value="C:ATP-binding cassette (ABC) transporter complex"/>
    <property type="evidence" value="ECO:0007669"/>
    <property type="project" value="InterPro"/>
</dbReference>
<sequence>MAYDEPTMPPVPPKPLPPPAPSLPVAPPPQQASIRTSASTPPPTAAPPQASRTRVNTRILLALGIGFLAVAIGVAALGWSLYVRRSDGFAGADLSGLSVSVSTRDVPENNLLGYMFVVAYESAGAKVESQVGAGSAASVRRKMMADRIDASVEYNGLAWSRSLSDEDPPTDPAEFTKQAGALDRDQNGIVWLGRSTFNNAYGFAVGPQLAEEQGPFTLDSMVSYLRGHPDASVCLQPKNTLSAAGMGRFEELTGFSIPSNQLQQADSATIGPDTADGTCAFSEFAATSGAIVNFNLTLVESDDQLEINNASATVREALYEQRPQAFDTIATAILEPLDDRTMATLNARVANGEDPAAVAKDYLSGQGLM</sequence>
<dbReference type="EMBL" id="CANL01000065">
    <property type="protein sequence ID" value="CCM65293.1"/>
    <property type="molecule type" value="Genomic_DNA"/>
</dbReference>
<dbReference type="eggNOG" id="COG1732">
    <property type="taxonomic scope" value="Bacteria"/>
</dbReference>
<keyword evidence="2" id="KW-0812">Transmembrane</keyword>
<feature type="transmembrane region" description="Helical" evidence="2">
    <location>
        <begin position="59"/>
        <end position="82"/>
    </location>
</feature>
<dbReference type="Gene3D" id="3.40.190.10">
    <property type="entry name" value="Periplasmic binding protein-like II"/>
    <property type="match status" value="1"/>
</dbReference>
<keyword evidence="2" id="KW-0472">Membrane</keyword>
<dbReference type="Proteomes" id="UP000018291">
    <property type="component" value="Unassembled WGS sequence"/>
</dbReference>
<protein>
    <recommendedName>
        <fullName evidence="3">ABC-type glycine betaine transport system substrate-binding domain-containing protein</fullName>
    </recommendedName>
</protein>
<gene>
    <name evidence="4" type="ORF">BN381_680002</name>
</gene>